<feature type="compositionally biased region" description="Basic and acidic residues" evidence="1">
    <location>
        <begin position="85"/>
        <end position="94"/>
    </location>
</feature>
<sequence>MSFIKKVGNLSTIGLSKAKEKAQESYLKSKAKNIDKEIQNIENSNITELKCEKNAIENKIDKIKNKEKIKRQVAKSKLKNQVQESKNKRKEENKGLNAVSRMKKEFKNVPIVSLVDDIVEGASDIERIQSMVQNNPNDPYPWLILAQCIGYYKKAFFILNIAKSPIDPIGTVIDLGTEFGGEYIEEVLDKDKWTYKRALFKSINLGIKSGIKDEKNLVCIGRSAQLLAINTKEPIEKENFNMMSNKYLREALKAASLNSKNEILYYLGKVDKNKVKRFKYAFNNNLANAVFKGTLNAVKNQSKKIINTSERIIDKTIDSFLKE</sequence>
<reference evidence="2 3" key="1">
    <citation type="submission" date="2018-03" db="EMBL/GenBank/DDBJ databases">
        <title>Genome sequence of Clostridium liquoris DSM 100320.</title>
        <authorList>
            <person name="Poehlein A."/>
            <person name="Daniel R."/>
        </authorList>
    </citation>
    <scope>NUCLEOTIDE SEQUENCE [LARGE SCALE GENOMIC DNA]</scope>
    <source>
        <strain evidence="2 3">DSM 100320</strain>
    </source>
</reference>
<organism evidence="2 3">
    <name type="scientific">Clostridium liquoris</name>
    <dbReference type="NCBI Taxonomy" id="1289519"/>
    <lineage>
        <taxon>Bacteria</taxon>
        <taxon>Bacillati</taxon>
        <taxon>Bacillota</taxon>
        <taxon>Clostridia</taxon>
        <taxon>Eubacteriales</taxon>
        <taxon>Clostridiaceae</taxon>
        <taxon>Clostridium</taxon>
    </lineage>
</organism>
<accession>A0A2T0B0H7</accession>
<evidence type="ECO:0000313" key="2">
    <source>
        <dbReference type="EMBL" id="PRR77034.1"/>
    </source>
</evidence>
<gene>
    <name evidence="2" type="ORF">CLLI_26490</name>
</gene>
<dbReference type="RefSeq" id="WP_106064676.1">
    <property type="nucleotide sequence ID" value="NZ_PVXO01000070.1"/>
</dbReference>
<comment type="caution">
    <text evidence="2">The sequence shown here is derived from an EMBL/GenBank/DDBJ whole genome shotgun (WGS) entry which is preliminary data.</text>
</comment>
<dbReference type="Proteomes" id="UP000239706">
    <property type="component" value="Unassembled WGS sequence"/>
</dbReference>
<name>A0A2T0B0H7_9CLOT</name>
<keyword evidence="3" id="KW-1185">Reference proteome</keyword>
<dbReference type="AlphaFoldDB" id="A0A2T0B0H7"/>
<evidence type="ECO:0000256" key="1">
    <source>
        <dbReference type="SAM" id="MobiDB-lite"/>
    </source>
</evidence>
<feature type="region of interest" description="Disordered" evidence="1">
    <location>
        <begin position="74"/>
        <end position="95"/>
    </location>
</feature>
<dbReference type="EMBL" id="PVXO01000070">
    <property type="protein sequence ID" value="PRR77034.1"/>
    <property type="molecule type" value="Genomic_DNA"/>
</dbReference>
<proteinExistence type="predicted"/>
<evidence type="ECO:0000313" key="3">
    <source>
        <dbReference type="Proteomes" id="UP000239706"/>
    </source>
</evidence>
<protein>
    <submittedName>
        <fullName evidence="2">Uncharacterized protein</fullName>
    </submittedName>
</protein>
<dbReference type="OrthoDB" id="1890211at2"/>